<comment type="caution">
    <text evidence="2">The sequence shown here is derived from an EMBL/GenBank/DDBJ whole genome shotgun (WGS) entry which is preliminary data.</text>
</comment>
<dbReference type="OrthoDB" id="10357302at2759"/>
<accession>A0A9N9FQN0</accession>
<sequence>MKSAHLLFLLVLVVLIFDPTPASASPLGKRWTKSPCCPISRCVFKQGDNFVNAAGFAGNTFNGFLEFMQSPNDTLEISGWIDIHGTINGAVESFYDIHVANCSTASTDTPGDPAIIDLDNASFSTPILASRSLSINNITNKCCFVVEEFASLGGSIPPNERIYGVAPVEDVVSCVRNTSTRHLNAENIQV</sequence>
<dbReference type="EMBL" id="CAJVPJ010000693">
    <property type="protein sequence ID" value="CAG8549580.1"/>
    <property type="molecule type" value="Genomic_DNA"/>
</dbReference>
<protein>
    <submittedName>
        <fullName evidence="2">10517_t:CDS:1</fullName>
    </submittedName>
</protein>
<feature type="signal peptide" evidence="1">
    <location>
        <begin position="1"/>
        <end position="24"/>
    </location>
</feature>
<dbReference type="Proteomes" id="UP000789572">
    <property type="component" value="Unassembled WGS sequence"/>
</dbReference>
<evidence type="ECO:0000313" key="2">
    <source>
        <dbReference type="EMBL" id="CAG8549580.1"/>
    </source>
</evidence>
<name>A0A9N9FQN0_9GLOM</name>
<gene>
    <name evidence="2" type="ORF">POCULU_LOCUS4949</name>
</gene>
<keyword evidence="3" id="KW-1185">Reference proteome</keyword>
<proteinExistence type="predicted"/>
<organism evidence="2 3">
    <name type="scientific">Paraglomus occultum</name>
    <dbReference type="NCBI Taxonomy" id="144539"/>
    <lineage>
        <taxon>Eukaryota</taxon>
        <taxon>Fungi</taxon>
        <taxon>Fungi incertae sedis</taxon>
        <taxon>Mucoromycota</taxon>
        <taxon>Glomeromycotina</taxon>
        <taxon>Glomeromycetes</taxon>
        <taxon>Paraglomerales</taxon>
        <taxon>Paraglomeraceae</taxon>
        <taxon>Paraglomus</taxon>
    </lineage>
</organism>
<feature type="chain" id="PRO_5040331428" evidence="1">
    <location>
        <begin position="25"/>
        <end position="190"/>
    </location>
</feature>
<evidence type="ECO:0000313" key="3">
    <source>
        <dbReference type="Proteomes" id="UP000789572"/>
    </source>
</evidence>
<reference evidence="2" key="1">
    <citation type="submission" date="2021-06" db="EMBL/GenBank/DDBJ databases">
        <authorList>
            <person name="Kallberg Y."/>
            <person name="Tangrot J."/>
            <person name="Rosling A."/>
        </authorList>
    </citation>
    <scope>NUCLEOTIDE SEQUENCE</scope>
    <source>
        <strain evidence="2">IA702</strain>
    </source>
</reference>
<dbReference type="AlphaFoldDB" id="A0A9N9FQN0"/>
<evidence type="ECO:0000256" key="1">
    <source>
        <dbReference type="SAM" id="SignalP"/>
    </source>
</evidence>
<keyword evidence="1" id="KW-0732">Signal</keyword>